<dbReference type="Gene3D" id="3.90.1750.10">
    <property type="entry name" value="Hect, E3 ligase catalytic domains"/>
    <property type="match status" value="1"/>
</dbReference>
<keyword evidence="4" id="KW-0808">Transferase</keyword>
<dbReference type="EC" id="2.3.2.26" evidence="3"/>
<dbReference type="Proteomes" id="UP001434883">
    <property type="component" value="Unassembled WGS sequence"/>
</dbReference>
<dbReference type="PANTHER" id="PTHR11254:SF66">
    <property type="entry name" value="E3 UBIQUITIN-PROTEIN LIGASE ITCHY HOMOLOG"/>
    <property type="match status" value="1"/>
</dbReference>
<evidence type="ECO:0000313" key="9">
    <source>
        <dbReference type="Proteomes" id="UP001434883"/>
    </source>
</evidence>
<dbReference type="EMBL" id="JAHRIN010033892">
    <property type="protein sequence ID" value="MEQ2202724.1"/>
    <property type="molecule type" value="Genomic_DNA"/>
</dbReference>
<proteinExistence type="predicted"/>
<gene>
    <name evidence="8" type="ORF">XENOCAPTIV_013639</name>
</gene>
<dbReference type="Gene3D" id="3.30.2160.10">
    <property type="entry name" value="Hect, E3 ligase catalytic domain"/>
    <property type="match status" value="1"/>
</dbReference>
<dbReference type="InterPro" id="IPR035983">
    <property type="entry name" value="Hect_E3_ubiquitin_ligase"/>
</dbReference>
<dbReference type="PANTHER" id="PTHR11254">
    <property type="entry name" value="HECT DOMAIN UBIQUITIN-PROTEIN LIGASE"/>
    <property type="match status" value="1"/>
</dbReference>
<dbReference type="InterPro" id="IPR000569">
    <property type="entry name" value="HECT_dom"/>
</dbReference>
<comment type="caution">
    <text evidence="8">The sequence shown here is derived from an EMBL/GenBank/DDBJ whole genome shotgun (WGS) entry which is preliminary data.</text>
</comment>
<keyword evidence="5 6" id="KW-0833">Ubl conjugation pathway</keyword>
<dbReference type="Gene3D" id="3.30.2410.10">
    <property type="entry name" value="Hect, E3 ligase catalytic domain"/>
    <property type="match status" value="1"/>
</dbReference>
<evidence type="ECO:0000256" key="2">
    <source>
        <dbReference type="ARBA" id="ARBA00004906"/>
    </source>
</evidence>
<evidence type="ECO:0000256" key="5">
    <source>
        <dbReference type="ARBA" id="ARBA00022786"/>
    </source>
</evidence>
<accession>A0ABV0R3Y2</accession>
<evidence type="ECO:0000259" key="7">
    <source>
        <dbReference type="PROSITE" id="PS50237"/>
    </source>
</evidence>
<organism evidence="8 9">
    <name type="scientific">Xenoophorus captivus</name>
    <dbReference type="NCBI Taxonomy" id="1517983"/>
    <lineage>
        <taxon>Eukaryota</taxon>
        <taxon>Metazoa</taxon>
        <taxon>Chordata</taxon>
        <taxon>Craniata</taxon>
        <taxon>Vertebrata</taxon>
        <taxon>Euteleostomi</taxon>
        <taxon>Actinopterygii</taxon>
        <taxon>Neopterygii</taxon>
        <taxon>Teleostei</taxon>
        <taxon>Neoteleostei</taxon>
        <taxon>Acanthomorphata</taxon>
        <taxon>Ovalentaria</taxon>
        <taxon>Atherinomorphae</taxon>
        <taxon>Cyprinodontiformes</taxon>
        <taxon>Goodeidae</taxon>
        <taxon>Xenoophorus</taxon>
    </lineage>
</organism>
<evidence type="ECO:0000256" key="6">
    <source>
        <dbReference type="PROSITE-ProRule" id="PRU00104"/>
    </source>
</evidence>
<evidence type="ECO:0000256" key="3">
    <source>
        <dbReference type="ARBA" id="ARBA00012485"/>
    </source>
</evidence>
<evidence type="ECO:0000256" key="4">
    <source>
        <dbReference type="ARBA" id="ARBA00022679"/>
    </source>
</evidence>
<comment type="caution">
    <text evidence="6">Lacks conserved residue(s) required for the propagation of feature annotation.</text>
</comment>
<dbReference type="InterPro" id="IPR050409">
    <property type="entry name" value="E3_ubiq-protein_ligase"/>
</dbReference>
<dbReference type="Pfam" id="PF00632">
    <property type="entry name" value="HECT"/>
    <property type="match status" value="1"/>
</dbReference>
<feature type="domain" description="HECT" evidence="7">
    <location>
        <begin position="1"/>
        <end position="149"/>
    </location>
</feature>
<reference evidence="8 9" key="1">
    <citation type="submission" date="2021-06" db="EMBL/GenBank/DDBJ databases">
        <authorList>
            <person name="Palmer J.M."/>
        </authorList>
    </citation>
    <scope>NUCLEOTIDE SEQUENCE [LARGE SCALE GENOMIC DNA]</scope>
    <source>
        <strain evidence="8 9">XC_2019</strain>
        <tissue evidence="8">Muscle</tissue>
    </source>
</reference>
<sequence length="162" mass="19201">MLNKPLTVNDLESIDPEFYNSLMWIKDNNIEECGLEMFFSVDKEILGEISTNDLKPGGGDIQVTEENKEEYIKLIAEWRLSRGVEEQTQAFFEGFNEVLPQQYLQYFDAKELEVMLCGMQEIDLGDWQRNTIYRHYTRTSKQIVWFWQVSGKQQDEHIYLPQ</sequence>
<comment type="pathway">
    <text evidence="2">Protein modification; protein ubiquitination.</text>
</comment>
<dbReference type="SUPFAM" id="SSF56204">
    <property type="entry name" value="Hect, E3 ligase catalytic domain"/>
    <property type="match status" value="1"/>
</dbReference>
<protein>
    <recommendedName>
        <fullName evidence="3">HECT-type E3 ubiquitin transferase</fullName>
        <ecNumber evidence="3">2.3.2.26</ecNumber>
    </recommendedName>
</protein>
<dbReference type="SMART" id="SM00119">
    <property type="entry name" value="HECTc"/>
    <property type="match status" value="1"/>
</dbReference>
<name>A0ABV0R3Y2_9TELE</name>
<keyword evidence="9" id="KW-1185">Reference proteome</keyword>
<dbReference type="PROSITE" id="PS50237">
    <property type="entry name" value="HECT"/>
    <property type="match status" value="1"/>
</dbReference>
<evidence type="ECO:0000313" key="8">
    <source>
        <dbReference type="EMBL" id="MEQ2202724.1"/>
    </source>
</evidence>
<comment type="catalytic activity">
    <reaction evidence="1">
        <text>S-ubiquitinyl-[E2 ubiquitin-conjugating enzyme]-L-cysteine + [acceptor protein]-L-lysine = [E2 ubiquitin-conjugating enzyme]-L-cysteine + N(6)-ubiquitinyl-[acceptor protein]-L-lysine.</text>
        <dbReference type="EC" id="2.3.2.26"/>
    </reaction>
</comment>
<evidence type="ECO:0000256" key="1">
    <source>
        <dbReference type="ARBA" id="ARBA00000885"/>
    </source>
</evidence>